<keyword evidence="3" id="KW-0378">Hydrolase</keyword>
<sequence length="442" mass="45642">MSDIRAAIERELPGVLADLTRLVAIESVSADPGREADVDASAELVAELIRGTGCEDVRIVREGGKPAVIAHFPAPAGMPTVCLYAHHDVQPTGGDAGWTTAPFTATERDGRLYGRGAADDKGGFAVHLAALRAFGGRPPVGVKLLIEGEEEIGSPSLGALLDAYADDLACDLFVITDSANWEVGTPAFTTSLRGLADCVVTLEALDHPLHSGQFGGVAPDALTAICKLLGTLHDDAGNVAVAGLHAGAGPEVDYSEERFRAESGVLDDVGLLGEGPISDRLWFKPAVSVIGLDARGVDEASNTLYPSARAKIGLRVAPGGDADASLRALTEHLQANAPWGTRVTVEPGETGPPALLGLEGRYAETARAAFAEAWGVEPVPMGMGGSIPMAQEFADAVPGATVLITAVCDPHSNIHGFDESLHLGDFAKACLAEAYLLQGLAG</sequence>
<evidence type="ECO:0000259" key="4">
    <source>
        <dbReference type="Pfam" id="PF07687"/>
    </source>
</evidence>
<dbReference type="PANTHER" id="PTHR43270:SF12">
    <property type="entry name" value="SUCCINYL-DIAMINOPIMELATE DESUCCINYLASE"/>
    <property type="match status" value="1"/>
</dbReference>
<reference evidence="5 6" key="1">
    <citation type="submission" date="2020-07" db="EMBL/GenBank/DDBJ databases">
        <title>Sequencing the genomes of 1000 actinobacteria strains.</title>
        <authorList>
            <person name="Klenk H.-P."/>
        </authorList>
    </citation>
    <scope>NUCLEOTIDE SEQUENCE [LARGE SCALE GENOMIC DNA]</scope>
    <source>
        <strain evidence="5 6">DSM 103164</strain>
    </source>
</reference>
<evidence type="ECO:0000256" key="1">
    <source>
        <dbReference type="ARBA" id="ARBA00022670"/>
    </source>
</evidence>
<dbReference type="InterPro" id="IPR051458">
    <property type="entry name" value="Cyt/Met_Dipeptidase"/>
</dbReference>
<dbReference type="GO" id="GO:0046872">
    <property type="term" value="F:metal ion binding"/>
    <property type="evidence" value="ECO:0007669"/>
    <property type="project" value="UniProtKB-KW"/>
</dbReference>
<evidence type="ECO:0000313" key="6">
    <source>
        <dbReference type="Proteomes" id="UP000527616"/>
    </source>
</evidence>
<keyword evidence="6" id="KW-1185">Reference proteome</keyword>
<evidence type="ECO:0000256" key="3">
    <source>
        <dbReference type="ARBA" id="ARBA00022801"/>
    </source>
</evidence>
<dbReference type="GO" id="GO:0008233">
    <property type="term" value="F:peptidase activity"/>
    <property type="evidence" value="ECO:0007669"/>
    <property type="project" value="UniProtKB-KW"/>
</dbReference>
<evidence type="ECO:0000313" key="5">
    <source>
        <dbReference type="EMBL" id="NYI70689.1"/>
    </source>
</evidence>
<dbReference type="GO" id="GO:0006508">
    <property type="term" value="P:proteolysis"/>
    <property type="evidence" value="ECO:0007669"/>
    <property type="project" value="UniProtKB-KW"/>
</dbReference>
<dbReference type="NCBIfam" id="NF005914">
    <property type="entry name" value="PRK07907.1"/>
    <property type="match status" value="1"/>
</dbReference>
<proteinExistence type="predicted"/>
<organism evidence="5 6">
    <name type="scientific">Naumannella cuiyingiana</name>
    <dbReference type="NCBI Taxonomy" id="1347891"/>
    <lineage>
        <taxon>Bacteria</taxon>
        <taxon>Bacillati</taxon>
        <taxon>Actinomycetota</taxon>
        <taxon>Actinomycetes</taxon>
        <taxon>Propionibacteriales</taxon>
        <taxon>Propionibacteriaceae</taxon>
        <taxon>Naumannella</taxon>
    </lineage>
</organism>
<dbReference type="SUPFAM" id="SSF53187">
    <property type="entry name" value="Zn-dependent exopeptidases"/>
    <property type="match status" value="1"/>
</dbReference>
<dbReference type="InterPro" id="IPR002933">
    <property type="entry name" value="Peptidase_M20"/>
</dbReference>
<dbReference type="Gene3D" id="3.30.70.360">
    <property type="match status" value="1"/>
</dbReference>
<comment type="caution">
    <text evidence="5">The sequence shown here is derived from an EMBL/GenBank/DDBJ whole genome shotgun (WGS) entry which is preliminary data.</text>
</comment>
<dbReference type="EMBL" id="JACBZS010000001">
    <property type="protein sequence ID" value="NYI70689.1"/>
    <property type="molecule type" value="Genomic_DNA"/>
</dbReference>
<dbReference type="Gene3D" id="3.40.630.10">
    <property type="entry name" value="Zn peptidases"/>
    <property type="match status" value="1"/>
</dbReference>
<dbReference type="Pfam" id="PF01546">
    <property type="entry name" value="Peptidase_M20"/>
    <property type="match status" value="1"/>
</dbReference>
<dbReference type="Proteomes" id="UP000527616">
    <property type="component" value="Unassembled WGS sequence"/>
</dbReference>
<dbReference type="PANTHER" id="PTHR43270">
    <property type="entry name" value="BETA-ALA-HIS DIPEPTIDASE"/>
    <property type="match status" value="1"/>
</dbReference>
<evidence type="ECO:0000256" key="2">
    <source>
        <dbReference type="ARBA" id="ARBA00022723"/>
    </source>
</evidence>
<dbReference type="InterPro" id="IPR011650">
    <property type="entry name" value="Peptidase_M20_dimer"/>
</dbReference>
<dbReference type="Pfam" id="PF07687">
    <property type="entry name" value="M20_dimer"/>
    <property type="match status" value="1"/>
</dbReference>
<keyword evidence="2" id="KW-0479">Metal-binding</keyword>
<dbReference type="AlphaFoldDB" id="A0A7Z0D8G1"/>
<accession>A0A7Z0D8G1</accession>
<protein>
    <submittedName>
        <fullName evidence="5">Acetylornithine deacetylase/succinyl-diaminopimelate desuccinylase-like protein</fullName>
    </submittedName>
</protein>
<keyword evidence="1" id="KW-0645">Protease</keyword>
<name>A0A7Z0D8G1_9ACTN</name>
<feature type="domain" description="Peptidase M20 dimerisation" evidence="4">
    <location>
        <begin position="191"/>
        <end position="340"/>
    </location>
</feature>
<gene>
    <name evidence="5" type="ORF">GGQ54_001249</name>
</gene>